<dbReference type="GO" id="GO:0070536">
    <property type="term" value="P:protein K63-linked deubiquitination"/>
    <property type="evidence" value="ECO:0007669"/>
    <property type="project" value="TreeGrafter"/>
</dbReference>
<dbReference type="PANTHER" id="PTHR12947">
    <property type="entry name" value="AMSH-LIKE PROTEASE"/>
    <property type="match status" value="1"/>
</dbReference>
<dbReference type="SUPFAM" id="SSF140856">
    <property type="entry name" value="USP8 N-terminal domain-like"/>
    <property type="match status" value="1"/>
</dbReference>
<dbReference type="GO" id="GO:0005768">
    <property type="term" value="C:endosome"/>
    <property type="evidence" value="ECO:0007669"/>
    <property type="project" value="TreeGrafter"/>
</dbReference>
<evidence type="ECO:0000259" key="1">
    <source>
        <dbReference type="Pfam" id="PF08969"/>
    </source>
</evidence>
<keyword evidence="3" id="KW-1185">Reference proteome</keyword>
<reference evidence="2 3" key="1">
    <citation type="journal article" date="2015" name="Genome Biol. Evol.">
        <title>Comparative Genomics of a Bacterivorous Green Alga Reveals Evolutionary Causalities and Consequences of Phago-Mixotrophic Mode of Nutrition.</title>
        <authorList>
            <person name="Burns J.A."/>
            <person name="Paasch A."/>
            <person name="Narechania A."/>
            <person name="Kim E."/>
        </authorList>
    </citation>
    <scope>NUCLEOTIDE SEQUENCE [LARGE SCALE GENOMIC DNA]</scope>
    <source>
        <strain evidence="2 3">PLY_AMNH</strain>
    </source>
</reference>
<sequence>MAESSPKTRTAELSEQAPPVEIVHTLPLHYYFRAAEQTFQQASIFRTENDYENLYILLLRYTSLVLETLPQHSEFKDAKYAKLKNEHKKKLMRALSELEDLRGIINARADAVVANAVEAGPAEPEASTELKQAAAPTDEGLFRTLEDLPTKSSLDGCPAVPADEQLDAVAVPAVDEQLDGCPAALKDVAVDGCPAVSLLTRAPGRLSWRAPRADVAPGRRTPRCSLLIAPGRVVAAAPR</sequence>
<organism evidence="2 3">
    <name type="scientific">Cymbomonas tetramitiformis</name>
    <dbReference type="NCBI Taxonomy" id="36881"/>
    <lineage>
        <taxon>Eukaryota</taxon>
        <taxon>Viridiplantae</taxon>
        <taxon>Chlorophyta</taxon>
        <taxon>Pyramimonadophyceae</taxon>
        <taxon>Pyramimonadales</taxon>
        <taxon>Pyramimonadaceae</taxon>
        <taxon>Cymbomonas</taxon>
    </lineage>
</organism>
<proteinExistence type="predicted"/>
<dbReference type="AlphaFoldDB" id="A0AAE0KR74"/>
<protein>
    <recommendedName>
        <fullName evidence="1">USP8 dimerisation domain-containing protein</fullName>
    </recommendedName>
</protein>
<name>A0AAE0KR74_9CHLO</name>
<dbReference type="Gene3D" id="1.20.58.80">
    <property type="entry name" value="Phosphotransferase system, lactose/cellobiose-type IIA subunit"/>
    <property type="match status" value="1"/>
</dbReference>
<dbReference type="Proteomes" id="UP001190700">
    <property type="component" value="Unassembled WGS sequence"/>
</dbReference>
<evidence type="ECO:0000313" key="3">
    <source>
        <dbReference type="Proteomes" id="UP001190700"/>
    </source>
</evidence>
<comment type="caution">
    <text evidence="2">The sequence shown here is derived from an EMBL/GenBank/DDBJ whole genome shotgun (WGS) entry which is preliminary data.</text>
</comment>
<dbReference type="GO" id="GO:0016020">
    <property type="term" value="C:membrane"/>
    <property type="evidence" value="ECO:0007669"/>
    <property type="project" value="TreeGrafter"/>
</dbReference>
<dbReference type="EMBL" id="LGRX02020196">
    <property type="protein sequence ID" value="KAK3257718.1"/>
    <property type="molecule type" value="Genomic_DNA"/>
</dbReference>
<dbReference type="InterPro" id="IPR015063">
    <property type="entry name" value="USP8_dimer"/>
</dbReference>
<evidence type="ECO:0000313" key="2">
    <source>
        <dbReference type="EMBL" id="KAK3257718.1"/>
    </source>
</evidence>
<accession>A0AAE0KR74</accession>
<dbReference type="PANTHER" id="PTHR12947:SF13">
    <property type="entry name" value="FI19924P1"/>
    <property type="match status" value="1"/>
</dbReference>
<gene>
    <name evidence="2" type="ORF">CYMTET_33207</name>
</gene>
<dbReference type="Pfam" id="PF08969">
    <property type="entry name" value="USP8_dimer"/>
    <property type="match status" value="1"/>
</dbReference>
<feature type="domain" description="USP8 dimerisation" evidence="1">
    <location>
        <begin position="8"/>
        <end position="102"/>
    </location>
</feature>